<evidence type="ECO:0000256" key="1">
    <source>
        <dbReference type="SAM" id="MobiDB-lite"/>
    </source>
</evidence>
<dbReference type="PANTHER" id="PTHR34315">
    <property type="match status" value="1"/>
</dbReference>
<dbReference type="InterPro" id="IPR015889">
    <property type="entry name" value="Intradiol_dOase_core"/>
</dbReference>
<dbReference type="SUPFAM" id="SSF49482">
    <property type="entry name" value="Aromatic compound dioxygenase"/>
    <property type="match status" value="1"/>
</dbReference>
<organism evidence="2 3">
    <name type="scientific">Colletotrichum higginsianum (strain IMI 349063)</name>
    <name type="common">Crucifer anthracnose fungus</name>
    <dbReference type="NCBI Taxonomy" id="759273"/>
    <lineage>
        <taxon>Eukaryota</taxon>
        <taxon>Fungi</taxon>
        <taxon>Dikarya</taxon>
        <taxon>Ascomycota</taxon>
        <taxon>Pezizomycotina</taxon>
        <taxon>Sordariomycetes</taxon>
        <taxon>Hypocreomycetidae</taxon>
        <taxon>Glomerellales</taxon>
        <taxon>Glomerellaceae</taxon>
        <taxon>Colletotrichum</taxon>
        <taxon>Colletotrichum destructivum species complex</taxon>
    </lineage>
</organism>
<name>A0A1B7YL55_COLHI</name>
<evidence type="ECO:0000313" key="2">
    <source>
        <dbReference type="EMBL" id="OBR12783.1"/>
    </source>
</evidence>
<protein>
    <submittedName>
        <fullName evidence="2">Protocatechuate 3</fullName>
    </submittedName>
</protein>
<dbReference type="GO" id="GO:0005506">
    <property type="term" value="F:iron ion binding"/>
    <property type="evidence" value="ECO:0007669"/>
    <property type="project" value="InterPro"/>
</dbReference>
<keyword evidence="3" id="KW-1185">Reference proteome</keyword>
<dbReference type="KEGG" id="chig:CH63R_05079"/>
<comment type="caution">
    <text evidence="2">The sequence shown here is derived from an EMBL/GenBank/DDBJ whole genome shotgun (WGS) entry which is preliminary data.</text>
</comment>
<dbReference type="GeneID" id="28864161"/>
<dbReference type="Proteomes" id="UP000092177">
    <property type="component" value="Chromosome 3"/>
</dbReference>
<dbReference type="GO" id="GO:0016702">
    <property type="term" value="F:oxidoreductase activity, acting on single donors with incorporation of molecular oxygen, incorporation of two atoms of oxygen"/>
    <property type="evidence" value="ECO:0007669"/>
    <property type="project" value="InterPro"/>
</dbReference>
<sequence>MQIAFRLVVLKDPSPPNLWLFAYVVSLFNYQEIRDHLKTSSAKFAECASFKTTVRDRGPGLKASVTEDSNDTFQKVNALKPVDSYRHGSLDLSKVQIGHKNGICVLAPDVAAGPYSWPRSETLRQNMTEDRTGVLLILDVGVMEMATCEPLFNALLAFWHCSATGSYFSFAALYVHRTMRIHADSTRQFVSDRVAVQRFNDSLPVFTDWVPHANGTIKTGNLNSAGQLLFDETVSQETMVLEPYVGYTEIDRTTDDVNSVFSSAWRSVTTRPPLLFPGMVRISPRTWSGIDTESGISLSGSETRGRGGGGGVDAALSGSQSAFPSGGTPSAMI</sequence>
<dbReference type="Gene3D" id="2.60.130.10">
    <property type="entry name" value="Aromatic compound dioxygenase"/>
    <property type="match status" value="1"/>
</dbReference>
<dbReference type="EMBL" id="LTAN01000003">
    <property type="protein sequence ID" value="OBR12783.1"/>
    <property type="molecule type" value="Genomic_DNA"/>
</dbReference>
<evidence type="ECO:0000313" key="3">
    <source>
        <dbReference type="Proteomes" id="UP000092177"/>
    </source>
</evidence>
<dbReference type="RefSeq" id="XP_018161300.1">
    <property type="nucleotide sequence ID" value="XM_018300054.1"/>
</dbReference>
<feature type="region of interest" description="Disordered" evidence="1">
    <location>
        <begin position="291"/>
        <end position="333"/>
    </location>
</feature>
<reference evidence="3" key="1">
    <citation type="journal article" date="2017" name="BMC Genomics">
        <title>Gapless genome assembly of Colletotrichum higginsianum reveals chromosome structure and association of transposable elements with secondary metabolite gene clusters.</title>
        <authorList>
            <person name="Dallery J.-F."/>
            <person name="Lapalu N."/>
            <person name="Zampounis A."/>
            <person name="Pigne S."/>
            <person name="Luyten I."/>
            <person name="Amselem J."/>
            <person name="Wittenberg A.H.J."/>
            <person name="Zhou S."/>
            <person name="de Queiroz M.V."/>
            <person name="Robin G.P."/>
            <person name="Auger A."/>
            <person name="Hainaut M."/>
            <person name="Henrissat B."/>
            <person name="Kim K.-T."/>
            <person name="Lee Y.-H."/>
            <person name="Lespinet O."/>
            <person name="Schwartz D.C."/>
            <person name="Thon M.R."/>
            <person name="O'Connell R.J."/>
        </authorList>
    </citation>
    <scope>NUCLEOTIDE SEQUENCE [LARGE SCALE GENOMIC DNA]</scope>
    <source>
        <strain evidence="3">IMI 349063</strain>
    </source>
</reference>
<accession>A0A1B7YL55</accession>
<dbReference type="VEuPathDB" id="FungiDB:CH63R_05079"/>
<proteinExistence type="predicted"/>
<dbReference type="AlphaFoldDB" id="A0A1B7YL55"/>
<gene>
    <name evidence="2" type="ORF">CH63R_05079</name>
</gene>
<dbReference type="PANTHER" id="PTHR34315:SF1">
    <property type="entry name" value="INTRADIOL RING-CLEAVAGE DIOXYGENASES DOMAIN-CONTAINING PROTEIN-RELATED"/>
    <property type="match status" value="1"/>
</dbReference>